<feature type="compositionally biased region" description="Polar residues" evidence="1">
    <location>
        <begin position="32"/>
        <end position="52"/>
    </location>
</feature>
<protein>
    <submittedName>
        <fullName evidence="2">Uncharacterized protein</fullName>
    </submittedName>
</protein>
<accession>A0A9P6AMS8</accession>
<evidence type="ECO:0000313" key="2">
    <source>
        <dbReference type="EMBL" id="KAF9508571.1"/>
    </source>
</evidence>
<feature type="compositionally biased region" description="Pro residues" evidence="1">
    <location>
        <begin position="53"/>
        <end position="63"/>
    </location>
</feature>
<dbReference type="EMBL" id="MU129055">
    <property type="protein sequence ID" value="KAF9508571.1"/>
    <property type="molecule type" value="Genomic_DNA"/>
</dbReference>
<evidence type="ECO:0000313" key="3">
    <source>
        <dbReference type="Proteomes" id="UP000886523"/>
    </source>
</evidence>
<comment type="caution">
    <text evidence="2">The sequence shown here is derived from an EMBL/GenBank/DDBJ whole genome shotgun (WGS) entry which is preliminary data.</text>
</comment>
<gene>
    <name evidence="2" type="ORF">BS47DRAFT_1365833</name>
</gene>
<sequence length="173" mass="19160">MTTHPQQWVCGHVRSWPGGSKEKPANDEGRTTIASTTRNPRQMNPLPETTTCMPPPNRNPPKPCQKTTRATRTTHLPKGCVGFQGCPSVPTTRTNRKSKTPNPPDKTWEQGCTTQDTRNARWNHTPTLAGVYHALRTPQMNHTPAAAGHCLNQNPPNERTPNEPPPPKQPTTE</sequence>
<feature type="region of interest" description="Disordered" evidence="1">
    <location>
        <begin position="140"/>
        <end position="173"/>
    </location>
</feature>
<feature type="compositionally biased region" description="Pro residues" evidence="1">
    <location>
        <begin position="162"/>
        <end position="173"/>
    </location>
</feature>
<proteinExistence type="predicted"/>
<feature type="compositionally biased region" description="Basic and acidic residues" evidence="1">
    <location>
        <begin position="20"/>
        <end position="30"/>
    </location>
</feature>
<name>A0A9P6AMS8_9AGAM</name>
<dbReference type="AlphaFoldDB" id="A0A9P6AMS8"/>
<evidence type="ECO:0000256" key="1">
    <source>
        <dbReference type="SAM" id="MobiDB-lite"/>
    </source>
</evidence>
<feature type="compositionally biased region" description="Polar residues" evidence="1">
    <location>
        <begin position="65"/>
        <end position="74"/>
    </location>
</feature>
<organism evidence="2 3">
    <name type="scientific">Hydnum rufescens UP504</name>
    <dbReference type="NCBI Taxonomy" id="1448309"/>
    <lineage>
        <taxon>Eukaryota</taxon>
        <taxon>Fungi</taxon>
        <taxon>Dikarya</taxon>
        <taxon>Basidiomycota</taxon>
        <taxon>Agaricomycotina</taxon>
        <taxon>Agaricomycetes</taxon>
        <taxon>Cantharellales</taxon>
        <taxon>Hydnaceae</taxon>
        <taxon>Hydnum</taxon>
    </lineage>
</organism>
<feature type="region of interest" description="Disordered" evidence="1">
    <location>
        <begin position="1"/>
        <end position="111"/>
    </location>
</feature>
<reference evidence="2" key="1">
    <citation type="journal article" date="2020" name="Nat. Commun.">
        <title>Large-scale genome sequencing of mycorrhizal fungi provides insights into the early evolution of symbiotic traits.</title>
        <authorList>
            <person name="Miyauchi S."/>
            <person name="Kiss E."/>
            <person name="Kuo A."/>
            <person name="Drula E."/>
            <person name="Kohler A."/>
            <person name="Sanchez-Garcia M."/>
            <person name="Morin E."/>
            <person name="Andreopoulos B."/>
            <person name="Barry K.W."/>
            <person name="Bonito G."/>
            <person name="Buee M."/>
            <person name="Carver A."/>
            <person name="Chen C."/>
            <person name="Cichocki N."/>
            <person name="Clum A."/>
            <person name="Culley D."/>
            <person name="Crous P.W."/>
            <person name="Fauchery L."/>
            <person name="Girlanda M."/>
            <person name="Hayes R.D."/>
            <person name="Keri Z."/>
            <person name="LaButti K."/>
            <person name="Lipzen A."/>
            <person name="Lombard V."/>
            <person name="Magnuson J."/>
            <person name="Maillard F."/>
            <person name="Murat C."/>
            <person name="Nolan M."/>
            <person name="Ohm R.A."/>
            <person name="Pangilinan J."/>
            <person name="Pereira M.F."/>
            <person name="Perotto S."/>
            <person name="Peter M."/>
            <person name="Pfister S."/>
            <person name="Riley R."/>
            <person name="Sitrit Y."/>
            <person name="Stielow J.B."/>
            <person name="Szollosi G."/>
            <person name="Zifcakova L."/>
            <person name="Stursova M."/>
            <person name="Spatafora J.W."/>
            <person name="Tedersoo L."/>
            <person name="Vaario L.M."/>
            <person name="Yamada A."/>
            <person name="Yan M."/>
            <person name="Wang P."/>
            <person name="Xu J."/>
            <person name="Bruns T."/>
            <person name="Baldrian P."/>
            <person name="Vilgalys R."/>
            <person name="Dunand C."/>
            <person name="Henrissat B."/>
            <person name="Grigoriev I.V."/>
            <person name="Hibbett D."/>
            <person name="Nagy L.G."/>
            <person name="Martin F.M."/>
        </authorList>
    </citation>
    <scope>NUCLEOTIDE SEQUENCE</scope>
    <source>
        <strain evidence="2">UP504</strain>
    </source>
</reference>
<keyword evidence="3" id="KW-1185">Reference proteome</keyword>
<dbReference type="Proteomes" id="UP000886523">
    <property type="component" value="Unassembled WGS sequence"/>
</dbReference>